<evidence type="ECO:0000313" key="3">
    <source>
        <dbReference type="Proteomes" id="UP000324106"/>
    </source>
</evidence>
<feature type="transmembrane region" description="Helical" evidence="1">
    <location>
        <begin position="238"/>
        <end position="260"/>
    </location>
</feature>
<reference evidence="2 3" key="1">
    <citation type="submission" date="2018-05" db="EMBL/GenBank/DDBJ databases">
        <title>Streptomyces venezuelae.</title>
        <authorList>
            <person name="Kim W."/>
            <person name="Lee N."/>
            <person name="Cho B.-K."/>
        </authorList>
    </citation>
    <scope>NUCLEOTIDE SEQUENCE [LARGE SCALE GENOMIC DNA]</scope>
    <source>
        <strain evidence="2 3">ATCC 15068</strain>
    </source>
</reference>
<organism evidence="2 3">
    <name type="scientific">Streptomyces venezuelae</name>
    <dbReference type="NCBI Taxonomy" id="54571"/>
    <lineage>
        <taxon>Bacteria</taxon>
        <taxon>Bacillati</taxon>
        <taxon>Actinomycetota</taxon>
        <taxon>Actinomycetes</taxon>
        <taxon>Kitasatosporales</taxon>
        <taxon>Streptomycetaceae</taxon>
        <taxon>Streptomyces</taxon>
    </lineage>
</organism>
<keyword evidence="1" id="KW-0812">Transmembrane</keyword>
<feature type="transmembrane region" description="Helical" evidence="1">
    <location>
        <begin position="118"/>
        <end position="137"/>
    </location>
</feature>
<gene>
    <name evidence="2" type="ORF">DEJ46_26910</name>
</gene>
<keyword evidence="1" id="KW-1133">Transmembrane helix</keyword>
<dbReference type="RefSeq" id="WP_150270397.1">
    <property type="nucleotide sequence ID" value="NZ_CP029194.1"/>
</dbReference>
<feature type="transmembrane region" description="Helical" evidence="1">
    <location>
        <begin position="143"/>
        <end position="163"/>
    </location>
</feature>
<dbReference type="Proteomes" id="UP000324106">
    <property type="component" value="Chromosome"/>
</dbReference>
<evidence type="ECO:0000256" key="1">
    <source>
        <dbReference type="SAM" id="Phobius"/>
    </source>
</evidence>
<keyword evidence="1" id="KW-0472">Membrane</keyword>
<evidence type="ECO:0008006" key="4">
    <source>
        <dbReference type="Google" id="ProtNLM"/>
    </source>
</evidence>
<accession>A0A5P2AVI1</accession>
<dbReference type="EMBL" id="CP029194">
    <property type="protein sequence ID" value="QES22292.1"/>
    <property type="molecule type" value="Genomic_DNA"/>
</dbReference>
<name>A0A5P2AVI1_STRVZ</name>
<proteinExistence type="predicted"/>
<dbReference type="OrthoDB" id="4179105at2"/>
<evidence type="ECO:0000313" key="2">
    <source>
        <dbReference type="EMBL" id="QES22292.1"/>
    </source>
</evidence>
<protein>
    <recommendedName>
        <fullName evidence="4">DUF3592 domain-containing protein</fullName>
    </recommendedName>
</protein>
<dbReference type="AlphaFoldDB" id="A0A5P2AVI1"/>
<sequence length="268" mass="28350">MSIIASIPILKGHGGATLSAVPRGLLLERPREELTIPGEAVARVRAEGGSVAVELRAPAGTTPVVHRIDGVSGAAATAFADGVNSLTLEPDEEVDGATLVVLRTLKTRWQRKHLRRSLWFMLGCLGAVVVLSVIAGVAGDAGYAVGAVMIGLFTTVTLGGAVHEMTDWIHRRRVRKHGVREFARPSNEPGTYLYVDTTGMTRTVTHLSHGPYVEVAYDPKDPADVCTLKPGFMQRLSIAAGMFLLVCALLGAATLAFMMADALAESGV</sequence>